<dbReference type="VEuPathDB" id="FungiDB:PADG_05153"/>
<organism evidence="2 3">
    <name type="scientific">Paracoccidioides brasiliensis (strain Pb18)</name>
    <dbReference type="NCBI Taxonomy" id="502780"/>
    <lineage>
        <taxon>Eukaryota</taxon>
        <taxon>Fungi</taxon>
        <taxon>Dikarya</taxon>
        <taxon>Ascomycota</taxon>
        <taxon>Pezizomycotina</taxon>
        <taxon>Eurotiomycetes</taxon>
        <taxon>Eurotiomycetidae</taxon>
        <taxon>Onygenales</taxon>
        <taxon>Ajellomycetaceae</taxon>
        <taxon>Paracoccidioides</taxon>
    </lineage>
</organism>
<dbReference type="KEGG" id="pbn:PADG_05153"/>
<dbReference type="EMBL" id="KN275962">
    <property type="protein sequence ID" value="EEH49074.2"/>
    <property type="molecule type" value="Genomic_DNA"/>
</dbReference>
<reference evidence="2 3" key="1">
    <citation type="journal article" date="2011" name="PLoS Genet.">
        <title>Comparative genomic analysis of human fungal pathogens causing paracoccidioidomycosis.</title>
        <authorList>
            <person name="Desjardins C.A."/>
            <person name="Champion M.D."/>
            <person name="Holder J.W."/>
            <person name="Muszewska A."/>
            <person name="Goldberg J."/>
            <person name="Bailao A.M."/>
            <person name="Brigido M.M."/>
            <person name="Ferreira M.E."/>
            <person name="Garcia A.M."/>
            <person name="Grynberg M."/>
            <person name="Gujja S."/>
            <person name="Heiman D.I."/>
            <person name="Henn M.R."/>
            <person name="Kodira C.D."/>
            <person name="Leon-Narvaez H."/>
            <person name="Longo L.V."/>
            <person name="Ma L.J."/>
            <person name="Malavazi I."/>
            <person name="Matsuo A.L."/>
            <person name="Morais F.V."/>
            <person name="Pereira M."/>
            <person name="Rodriguez-Brito S."/>
            <person name="Sakthikumar S."/>
            <person name="Salem-Izacc S.M."/>
            <person name="Sykes S.M."/>
            <person name="Teixeira M.M."/>
            <person name="Vallejo M.C."/>
            <person name="Walter M.E."/>
            <person name="Yandava C."/>
            <person name="Young S."/>
            <person name="Zeng Q."/>
            <person name="Zucker J."/>
            <person name="Felipe M.S."/>
            <person name="Goldman G.H."/>
            <person name="Haas B.J."/>
            <person name="McEwen J.G."/>
            <person name="Nino-Vega G."/>
            <person name="Puccia R."/>
            <person name="San-Blas G."/>
            <person name="Soares C.M."/>
            <person name="Birren B.W."/>
            <person name="Cuomo C.A."/>
        </authorList>
    </citation>
    <scope>NUCLEOTIDE SEQUENCE [LARGE SCALE GENOMIC DNA]</scope>
    <source>
        <strain evidence="2 3">Pb18</strain>
    </source>
</reference>
<accession>C1GD17</accession>
<protein>
    <submittedName>
        <fullName evidence="2">Uncharacterized protein</fullName>
    </submittedName>
</protein>
<feature type="compositionally biased region" description="Polar residues" evidence="1">
    <location>
        <begin position="1"/>
        <end position="17"/>
    </location>
</feature>
<evidence type="ECO:0000313" key="3">
    <source>
        <dbReference type="Proteomes" id="UP000001628"/>
    </source>
</evidence>
<dbReference type="AlphaFoldDB" id="C1GD17"/>
<dbReference type="GeneID" id="22584136"/>
<dbReference type="InParanoid" id="C1GD17"/>
<dbReference type="Proteomes" id="UP000001628">
    <property type="component" value="Unassembled WGS sequence"/>
</dbReference>
<dbReference type="STRING" id="502780.C1GD17"/>
<proteinExistence type="predicted"/>
<evidence type="ECO:0000313" key="2">
    <source>
        <dbReference type="EMBL" id="EEH49074.2"/>
    </source>
</evidence>
<name>C1GD17_PARBD</name>
<feature type="region of interest" description="Disordered" evidence="1">
    <location>
        <begin position="1"/>
        <end position="46"/>
    </location>
</feature>
<dbReference type="RefSeq" id="XP_010760616.1">
    <property type="nucleotide sequence ID" value="XM_010762314.1"/>
</dbReference>
<keyword evidence="3" id="KW-1185">Reference proteome</keyword>
<gene>
    <name evidence="2" type="ORF">PADG_05153</name>
</gene>
<dbReference type="HOGENOM" id="CLU_2655161_0_0_1"/>
<sequence length="76" mass="7938">MAVSFNLNAPPSVNPATGDNGDLPHDPADKDEEEGNPIPGKKSEGVIPLLNSNAETEVLVRKLTGGEGGWTSRGDR</sequence>
<evidence type="ECO:0000256" key="1">
    <source>
        <dbReference type="SAM" id="MobiDB-lite"/>
    </source>
</evidence>
<dbReference type="eggNOG" id="ENOG502R27H">
    <property type="taxonomic scope" value="Eukaryota"/>
</dbReference>